<gene>
    <name evidence="1" type="ORF">MUK42_27222</name>
</gene>
<dbReference type="OrthoDB" id="775852at2759"/>
<evidence type="ECO:0000313" key="2">
    <source>
        <dbReference type="Proteomes" id="UP001055439"/>
    </source>
</evidence>
<dbReference type="EMBL" id="CP097504">
    <property type="protein sequence ID" value="URD85643.1"/>
    <property type="molecule type" value="Genomic_DNA"/>
</dbReference>
<evidence type="ECO:0000313" key="1">
    <source>
        <dbReference type="EMBL" id="URD85643.1"/>
    </source>
</evidence>
<keyword evidence="2" id="KW-1185">Reference proteome</keyword>
<reference evidence="1" key="1">
    <citation type="submission" date="2022-05" db="EMBL/GenBank/DDBJ databases">
        <title>The Musa troglodytarum L. genome provides insights into the mechanism of non-climacteric behaviour and enrichment of carotenoids.</title>
        <authorList>
            <person name="Wang J."/>
        </authorList>
    </citation>
    <scope>NUCLEOTIDE SEQUENCE</scope>
    <source>
        <tissue evidence="1">Leaf</tissue>
    </source>
</reference>
<accession>A0A9E7EY60</accession>
<proteinExistence type="predicted"/>
<dbReference type="AlphaFoldDB" id="A0A9E7EY60"/>
<organism evidence="1 2">
    <name type="scientific">Musa troglodytarum</name>
    <name type="common">fe'i banana</name>
    <dbReference type="NCBI Taxonomy" id="320322"/>
    <lineage>
        <taxon>Eukaryota</taxon>
        <taxon>Viridiplantae</taxon>
        <taxon>Streptophyta</taxon>
        <taxon>Embryophyta</taxon>
        <taxon>Tracheophyta</taxon>
        <taxon>Spermatophyta</taxon>
        <taxon>Magnoliopsida</taxon>
        <taxon>Liliopsida</taxon>
        <taxon>Zingiberales</taxon>
        <taxon>Musaceae</taxon>
        <taxon>Musa</taxon>
    </lineage>
</organism>
<sequence length="89" mass="10216">MITRQHIKYGLISSPVSMVKVCAVAAKNKRARSLKRGRDMSVKVGSSAKCRELMRVDITSAWMHRVFHLSILRWQQNRADDEIVVYSGR</sequence>
<protein>
    <submittedName>
        <fullName evidence="1">Uncharacterized protein</fullName>
    </submittedName>
</protein>
<dbReference type="Proteomes" id="UP001055439">
    <property type="component" value="Chromosome 2"/>
</dbReference>
<name>A0A9E7EY60_9LILI</name>